<dbReference type="Proteomes" id="UP000749559">
    <property type="component" value="Unassembled WGS sequence"/>
</dbReference>
<evidence type="ECO:0000256" key="6">
    <source>
        <dbReference type="RuleBase" id="RU004019"/>
    </source>
</evidence>
<dbReference type="PANTHER" id="PTHR11849">
    <property type="entry name" value="ETS"/>
    <property type="match status" value="1"/>
</dbReference>
<comment type="caution">
    <text evidence="8">The sequence shown here is derived from an EMBL/GenBank/DDBJ whole genome shotgun (WGS) entry which is preliminary data.</text>
</comment>
<dbReference type="InterPro" id="IPR003118">
    <property type="entry name" value="Pointed_dom"/>
</dbReference>
<dbReference type="FunFam" id="1.10.150.50:FF:000039">
    <property type="entry name" value="GA-binding protein alpha chain, putative"/>
    <property type="match status" value="1"/>
</dbReference>
<dbReference type="SUPFAM" id="SSF47769">
    <property type="entry name" value="SAM/Pointed domain"/>
    <property type="match status" value="1"/>
</dbReference>
<dbReference type="InterPro" id="IPR024668">
    <property type="entry name" value="GABP_asu_N"/>
</dbReference>
<name>A0A8J1TYH2_OWEFU</name>
<dbReference type="SUPFAM" id="SSF46785">
    <property type="entry name" value="Winged helix' DNA-binding domain"/>
    <property type="match status" value="1"/>
</dbReference>
<dbReference type="Gene3D" id="3.10.20.90">
    <property type="entry name" value="Phosphatidylinositol 3-kinase Catalytic Subunit, Chain A, domain 1"/>
    <property type="match status" value="1"/>
</dbReference>
<dbReference type="Pfam" id="PF00178">
    <property type="entry name" value="Ets"/>
    <property type="match status" value="1"/>
</dbReference>
<dbReference type="PROSITE" id="PS51433">
    <property type="entry name" value="PNT"/>
    <property type="match status" value="1"/>
</dbReference>
<evidence type="ECO:0000256" key="7">
    <source>
        <dbReference type="SAM" id="MobiDB-lite"/>
    </source>
</evidence>
<dbReference type="Pfam" id="PF02198">
    <property type="entry name" value="SAM_PNT"/>
    <property type="match status" value="1"/>
</dbReference>
<dbReference type="PANTHER" id="PTHR11849:SF195">
    <property type="entry name" value="GA-BINDING PROTEIN ALPHA CHAIN"/>
    <property type="match status" value="1"/>
</dbReference>
<dbReference type="EMBL" id="CAIIXF020000010">
    <property type="protein sequence ID" value="CAH1796470.1"/>
    <property type="molecule type" value="Genomic_DNA"/>
</dbReference>
<keyword evidence="4 6" id="KW-0238">DNA-binding</keyword>
<dbReference type="AlphaFoldDB" id="A0A8J1TYH2"/>
<sequence length="674" mass="75976">MKLTRRRTASGGSSGSSPKKVKLEAEEASEEVETAQHSNIIMDDGTVLQVEEVTEEEEVTNDDQAKTTDEDDTSNLQNEEANVQLEEGVEVNEGDEQSDTVILQDGQIIQAGQIIQSGEIIQEGSHIVEESQIIQDGGQIILEENQIIQGDHIIQEGGHIIQEDGQIIEGQIIQEGGQIINEDGQIIEGQIMQEGDQIIQEEDQIIQEEGHIIEGQQIIQRGMEEDDVQLHISEEGQGLTLSTTDTLQTETISSETTEETQLNPPPQFQNIIIQHMDIAEPLTTLKRLLESKLQCSLDEHQFYLQDQLELDESKNLVEQCVKGEGTVQVNVEVKSQPGQKPKINIVDILKPAEEEEVPSLGVQEQVVQAAPAPTKVVIPFPEEANQVTRWIVDQAFRKEQERLKIPFDPSLWNRTHVRHWIQWAQQEFSLVGVDSENFNITGKQLVSMDHATFTKMVPVDNGDTFWTHLELLRKCKFVAVLQQPTPNAITTITVSTSEAELLNAQNRKSFHKHVAKMRAPRLTGDDKFGTAGNRTGNNGQIQLWQFLLELLTDKECREIIHWIGEEGEFKLLNPEMVAQLWGQRKNKPTMNYEKLSRALRYYYDGDMIAKVHGKRFVYKFICDLRMLLGYSAGELAKLVEESAQKKLAEVREHIRPGMSTIRRQLVSGVGLVTS</sequence>
<dbReference type="SMART" id="SM00251">
    <property type="entry name" value="SAM_PNT"/>
    <property type="match status" value="1"/>
</dbReference>
<dbReference type="InterPro" id="IPR013761">
    <property type="entry name" value="SAM/pointed_sf"/>
</dbReference>
<accession>A0A8J1TYH2</accession>
<dbReference type="FunFam" id="3.10.20.90:FF:000251">
    <property type="entry name" value="DNA-binding protein Ets97D"/>
    <property type="match status" value="1"/>
</dbReference>
<feature type="region of interest" description="Disordered" evidence="7">
    <location>
        <begin position="1"/>
        <end position="36"/>
    </location>
</feature>
<dbReference type="FunFam" id="1.10.10.10:FF:000200">
    <property type="entry name" value="GA-binding protein alpha chain, putative"/>
    <property type="match status" value="1"/>
</dbReference>
<dbReference type="Gene3D" id="1.10.10.10">
    <property type="entry name" value="Winged helix-like DNA-binding domain superfamily/Winged helix DNA-binding domain"/>
    <property type="match status" value="1"/>
</dbReference>
<gene>
    <name evidence="8" type="ORF">OFUS_LOCUS20876</name>
</gene>
<dbReference type="InterPro" id="IPR036388">
    <property type="entry name" value="WH-like_DNA-bd_sf"/>
</dbReference>
<evidence type="ECO:0000313" key="8">
    <source>
        <dbReference type="EMBL" id="CAH1796470.1"/>
    </source>
</evidence>
<evidence type="ECO:0000313" key="9">
    <source>
        <dbReference type="Proteomes" id="UP000749559"/>
    </source>
</evidence>
<dbReference type="SMART" id="SM00413">
    <property type="entry name" value="ETS"/>
    <property type="match status" value="1"/>
</dbReference>
<protein>
    <submittedName>
        <fullName evidence="8">Uncharacterized protein</fullName>
    </submittedName>
</protein>
<dbReference type="OrthoDB" id="10067219at2759"/>
<comment type="subcellular location">
    <subcellularLocation>
        <location evidence="1 6">Nucleus</location>
    </subcellularLocation>
</comment>
<evidence type="ECO:0000256" key="4">
    <source>
        <dbReference type="ARBA" id="ARBA00023125"/>
    </source>
</evidence>
<organism evidence="8 9">
    <name type="scientific">Owenia fusiformis</name>
    <name type="common">Polychaete worm</name>
    <dbReference type="NCBI Taxonomy" id="6347"/>
    <lineage>
        <taxon>Eukaryota</taxon>
        <taxon>Metazoa</taxon>
        <taxon>Spiralia</taxon>
        <taxon>Lophotrochozoa</taxon>
        <taxon>Annelida</taxon>
        <taxon>Polychaeta</taxon>
        <taxon>Sedentaria</taxon>
        <taxon>Canalipalpata</taxon>
        <taxon>Sabellida</taxon>
        <taxon>Oweniida</taxon>
        <taxon>Oweniidae</taxon>
        <taxon>Owenia</taxon>
    </lineage>
</organism>
<dbReference type="InterPro" id="IPR046328">
    <property type="entry name" value="ETS_fam"/>
</dbReference>
<keyword evidence="5 6" id="KW-0539">Nucleus</keyword>
<dbReference type="GO" id="GO:0030154">
    <property type="term" value="P:cell differentiation"/>
    <property type="evidence" value="ECO:0007669"/>
    <property type="project" value="TreeGrafter"/>
</dbReference>
<dbReference type="Pfam" id="PF11620">
    <property type="entry name" value="GABP-alpha"/>
    <property type="match status" value="1"/>
</dbReference>
<feature type="region of interest" description="Disordered" evidence="7">
    <location>
        <begin position="52"/>
        <end position="77"/>
    </location>
</feature>
<dbReference type="InterPro" id="IPR000418">
    <property type="entry name" value="Ets_dom"/>
</dbReference>
<dbReference type="InterPro" id="IPR036390">
    <property type="entry name" value="WH_DNA-bd_sf"/>
</dbReference>
<evidence type="ECO:0000256" key="5">
    <source>
        <dbReference type="ARBA" id="ARBA00023242"/>
    </source>
</evidence>
<dbReference type="GO" id="GO:0000981">
    <property type="term" value="F:DNA-binding transcription factor activity, RNA polymerase II-specific"/>
    <property type="evidence" value="ECO:0007669"/>
    <property type="project" value="TreeGrafter"/>
</dbReference>
<feature type="compositionally biased region" description="Acidic residues" evidence="7">
    <location>
        <begin position="52"/>
        <end position="61"/>
    </location>
</feature>
<evidence type="ECO:0000256" key="1">
    <source>
        <dbReference type="ARBA" id="ARBA00004123"/>
    </source>
</evidence>
<dbReference type="PROSITE" id="PS00346">
    <property type="entry name" value="ETS_DOMAIN_2"/>
    <property type="match status" value="1"/>
</dbReference>
<evidence type="ECO:0000256" key="2">
    <source>
        <dbReference type="ARBA" id="ARBA00005562"/>
    </source>
</evidence>
<dbReference type="PROSITE" id="PS50061">
    <property type="entry name" value="ETS_DOMAIN_3"/>
    <property type="match status" value="1"/>
</dbReference>
<evidence type="ECO:0000256" key="3">
    <source>
        <dbReference type="ARBA" id="ARBA00022553"/>
    </source>
</evidence>
<dbReference type="Gene3D" id="1.10.150.50">
    <property type="entry name" value="Transcription Factor, Ets-1"/>
    <property type="match status" value="1"/>
</dbReference>
<keyword evidence="3" id="KW-0597">Phosphoprotein</keyword>
<dbReference type="GO" id="GO:0005634">
    <property type="term" value="C:nucleus"/>
    <property type="evidence" value="ECO:0007669"/>
    <property type="project" value="UniProtKB-SubCell"/>
</dbReference>
<comment type="similarity">
    <text evidence="2 6">Belongs to the ETS family.</text>
</comment>
<dbReference type="PRINTS" id="PR00454">
    <property type="entry name" value="ETSDOMAIN"/>
</dbReference>
<dbReference type="PROSITE" id="PS00345">
    <property type="entry name" value="ETS_DOMAIN_1"/>
    <property type="match status" value="1"/>
</dbReference>
<keyword evidence="9" id="KW-1185">Reference proteome</keyword>
<proteinExistence type="inferred from homology"/>
<reference evidence="8" key="1">
    <citation type="submission" date="2022-03" db="EMBL/GenBank/DDBJ databases">
        <authorList>
            <person name="Martin C."/>
        </authorList>
    </citation>
    <scope>NUCLEOTIDE SEQUENCE</scope>
</reference>
<dbReference type="GO" id="GO:0043565">
    <property type="term" value="F:sequence-specific DNA binding"/>
    <property type="evidence" value="ECO:0007669"/>
    <property type="project" value="InterPro"/>
</dbReference>